<dbReference type="PANTHER" id="PTHR32411">
    <property type="entry name" value="CYSTEINE-RICH REPEAT SECRETORY PROTEIN 38-RELATED"/>
    <property type="match status" value="1"/>
</dbReference>
<dbReference type="InterPro" id="IPR050581">
    <property type="entry name" value="CRR_secretory_protein"/>
</dbReference>
<sequence>MGSQFDSNLKRLLIRSLYNNGGDSIFFNDTQGDDHDKVYGLFLCRGDVPASVCQNCIDMASNEIVKDCPFKKAASIWYDECLIRYSYRSFFSKVDSQVRVCLVNTENITEFEPDKFNEILGKTFSNLSIVATSNPSNCMYATSKANVTSSMRLYSMVQCTHDLSPFDCRNCLSDATLYLSSISKGKMVWRVLVPSCNISSTPSCETCQLQHNLLTMATMVAEAVLESQNLSTQALPELG</sequence>
<dbReference type="STRING" id="542762.A0A4S4D2X9"/>
<evidence type="ECO:0000256" key="2">
    <source>
        <dbReference type="ARBA" id="ARBA00022525"/>
    </source>
</evidence>
<evidence type="ECO:0000256" key="3">
    <source>
        <dbReference type="ARBA" id="ARBA00022729"/>
    </source>
</evidence>
<evidence type="ECO:0000313" key="8">
    <source>
        <dbReference type="Proteomes" id="UP000306102"/>
    </source>
</evidence>
<feature type="domain" description="Gnk2-homologous" evidence="6">
    <location>
        <begin position="1"/>
        <end position="90"/>
    </location>
</feature>
<accession>A0A4S4D2X9</accession>
<evidence type="ECO:0000256" key="1">
    <source>
        <dbReference type="ARBA" id="ARBA00004613"/>
    </source>
</evidence>
<dbReference type="InterPro" id="IPR038408">
    <property type="entry name" value="GNK2_sf"/>
</dbReference>
<evidence type="ECO:0000256" key="5">
    <source>
        <dbReference type="ARBA" id="ARBA00038515"/>
    </source>
</evidence>
<dbReference type="GO" id="GO:0005576">
    <property type="term" value="C:extracellular region"/>
    <property type="evidence" value="ECO:0007669"/>
    <property type="project" value="UniProtKB-SubCell"/>
</dbReference>
<dbReference type="PANTHER" id="PTHR32411:SF43">
    <property type="entry name" value="CYSTEINE-RICH REPEAT SECRETORY PROTEIN 38"/>
    <property type="match status" value="1"/>
</dbReference>
<comment type="subcellular location">
    <subcellularLocation>
        <location evidence="1">Secreted</location>
    </subcellularLocation>
</comment>
<dbReference type="InterPro" id="IPR002902">
    <property type="entry name" value="GNK2"/>
</dbReference>
<comment type="caution">
    <text evidence="7">The sequence shown here is derived from an EMBL/GenBank/DDBJ whole genome shotgun (WGS) entry which is preliminary data.</text>
</comment>
<dbReference type="PROSITE" id="PS51473">
    <property type="entry name" value="GNK2"/>
    <property type="match status" value="2"/>
</dbReference>
<name>A0A4S4D2X9_CAMSN</name>
<proteinExistence type="inferred from homology"/>
<dbReference type="Gene3D" id="3.30.430.20">
    <property type="entry name" value="Gnk2 domain, C-X8-C-X2-C motif"/>
    <property type="match status" value="2"/>
</dbReference>
<dbReference type="Proteomes" id="UP000306102">
    <property type="component" value="Unassembled WGS sequence"/>
</dbReference>
<evidence type="ECO:0000313" key="7">
    <source>
        <dbReference type="EMBL" id="THF96477.1"/>
    </source>
</evidence>
<protein>
    <recommendedName>
        <fullName evidence="6">Gnk2-homologous domain-containing protein</fullName>
    </recommendedName>
</protein>
<evidence type="ECO:0000256" key="4">
    <source>
        <dbReference type="ARBA" id="ARBA00022737"/>
    </source>
</evidence>
<comment type="similarity">
    <text evidence="5">Belongs to the cysteine-rich repeat secretory protein family.</text>
</comment>
<gene>
    <name evidence="7" type="ORF">TEA_017073</name>
</gene>
<keyword evidence="4" id="KW-0677">Repeat</keyword>
<organism evidence="7 8">
    <name type="scientific">Camellia sinensis var. sinensis</name>
    <name type="common">China tea</name>
    <dbReference type="NCBI Taxonomy" id="542762"/>
    <lineage>
        <taxon>Eukaryota</taxon>
        <taxon>Viridiplantae</taxon>
        <taxon>Streptophyta</taxon>
        <taxon>Embryophyta</taxon>
        <taxon>Tracheophyta</taxon>
        <taxon>Spermatophyta</taxon>
        <taxon>Magnoliopsida</taxon>
        <taxon>eudicotyledons</taxon>
        <taxon>Gunneridae</taxon>
        <taxon>Pentapetalae</taxon>
        <taxon>asterids</taxon>
        <taxon>Ericales</taxon>
        <taxon>Theaceae</taxon>
        <taxon>Camellia</taxon>
    </lineage>
</organism>
<dbReference type="EMBL" id="SDRB02012875">
    <property type="protein sequence ID" value="THF96477.1"/>
    <property type="molecule type" value="Genomic_DNA"/>
</dbReference>
<reference evidence="7 8" key="1">
    <citation type="journal article" date="2018" name="Proc. Natl. Acad. Sci. U.S.A.">
        <title>Draft genome sequence of Camellia sinensis var. sinensis provides insights into the evolution of the tea genome and tea quality.</title>
        <authorList>
            <person name="Wei C."/>
            <person name="Yang H."/>
            <person name="Wang S."/>
            <person name="Zhao J."/>
            <person name="Liu C."/>
            <person name="Gao L."/>
            <person name="Xia E."/>
            <person name="Lu Y."/>
            <person name="Tai Y."/>
            <person name="She G."/>
            <person name="Sun J."/>
            <person name="Cao H."/>
            <person name="Tong W."/>
            <person name="Gao Q."/>
            <person name="Li Y."/>
            <person name="Deng W."/>
            <person name="Jiang X."/>
            <person name="Wang W."/>
            <person name="Chen Q."/>
            <person name="Zhang S."/>
            <person name="Li H."/>
            <person name="Wu J."/>
            <person name="Wang P."/>
            <person name="Li P."/>
            <person name="Shi C."/>
            <person name="Zheng F."/>
            <person name="Jian J."/>
            <person name="Huang B."/>
            <person name="Shan D."/>
            <person name="Shi M."/>
            <person name="Fang C."/>
            <person name="Yue Y."/>
            <person name="Li F."/>
            <person name="Li D."/>
            <person name="Wei S."/>
            <person name="Han B."/>
            <person name="Jiang C."/>
            <person name="Yin Y."/>
            <person name="Xia T."/>
            <person name="Zhang Z."/>
            <person name="Bennetzen J.L."/>
            <person name="Zhao S."/>
            <person name="Wan X."/>
        </authorList>
    </citation>
    <scope>NUCLEOTIDE SEQUENCE [LARGE SCALE GENOMIC DNA]</scope>
    <source>
        <strain evidence="8">cv. Shuchazao</strain>
        <tissue evidence="7">Leaf</tissue>
    </source>
</reference>
<dbReference type="AlphaFoldDB" id="A0A4S4D2X9"/>
<keyword evidence="3" id="KW-0732">Signal</keyword>
<keyword evidence="8" id="KW-1185">Reference proteome</keyword>
<keyword evidence="2" id="KW-0964">Secreted</keyword>
<dbReference type="Pfam" id="PF01657">
    <property type="entry name" value="Stress-antifung"/>
    <property type="match status" value="2"/>
</dbReference>
<dbReference type="CDD" id="cd23509">
    <property type="entry name" value="Gnk2-like"/>
    <property type="match status" value="2"/>
</dbReference>
<feature type="domain" description="Gnk2-homologous" evidence="6">
    <location>
        <begin position="96"/>
        <end position="205"/>
    </location>
</feature>
<evidence type="ECO:0000259" key="6">
    <source>
        <dbReference type="PROSITE" id="PS51473"/>
    </source>
</evidence>